<dbReference type="SUPFAM" id="SSF48452">
    <property type="entry name" value="TPR-like"/>
    <property type="match status" value="1"/>
</dbReference>
<organism evidence="2 3">
    <name type="scientific">Aerosakkonema funiforme FACHB-1375</name>
    <dbReference type="NCBI Taxonomy" id="2949571"/>
    <lineage>
        <taxon>Bacteria</taxon>
        <taxon>Bacillati</taxon>
        <taxon>Cyanobacteriota</taxon>
        <taxon>Cyanophyceae</taxon>
        <taxon>Oscillatoriophycideae</taxon>
        <taxon>Aerosakkonematales</taxon>
        <taxon>Aerosakkonemataceae</taxon>
        <taxon>Aerosakkonema</taxon>
    </lineage>
</organism>
<dbReference type="InterPro" id="IPR019734">
    <property type="entry name" value="TPR_rpt"/>
</dbReference>
<keyword evidence="1" id="KW-0802">TPR repeat</keyword>
<dbReference type="Pfam" id="PF13424">
    <property type="entry name" value="TPR_12"/>
    <property type="match status" value="1"/>
</dbReference>
<dbReference type="AlphaFoldDB" id="A0A926VAL1"/>
<reference evidence="2" key="1">
    <citation type="journal article" date="2015" name="ISME J.">
        <title>Draft Genome Sequence of Streptomyces incarnatus NRRL8089, which Produces the Nucleoside Antibiotic Sinefungin.</title>
        <authorList>
            <person name="Oshima K."/>
            <person name="Hattori M."/>
            <person name="Shimizu H."/>
            <person name="Fukuda K."/>
            <person name="Nemoto M."/>
            <person name="Inagaki K."/>
            <person name="Tamura T."/>
        </authorList>
    </citation>
    <scope>NUCLEOTIDE SEQUENCE</scope>
    <source>
        <strain evidence="2">FACHB-1375</strain>
    </source>
</reference>
<evidence type="ECO:0000313" key="3">
    <source>
        <dbReference type="Proteomes" id="UP000641646"/>
    </source>
</evidence>
<reference evidence="2" key="2">
    <citation type="submission" date="2020-08" db="EMBL/GenBank/DDBJ databases">
        <authorList>
            <person name="Chen M."/>
            <person name="Teng W."/>
            <person name="Zhao L."/>
            <person name="Hu C."/>
            <person name="Zhou Y."/>
            <person name="Han B."/>
            <person name="Song L."/>
            <person name="Shu W."/>
        </authorList>
    </citation>
    <scope>NUCLEOTIDE SEQUENCE</scope>
    <source>
        <strain evidence="2">FACHB-1375</strain>
    </source>
</reference>
<evidence type="ECO:0000313" key="2">
    <source>
        <dbReference type="EMBL" id="MBD2179838.1"/>
    </source>
</evidence>
<proteinExistence type="predicted"/>
<feature type="repeat" description="TPR" evidence="1">
    <location>
        <begin position="8"/>
        <end position="41"/>
    </location>
</feature>
<accession>A0A926VAL1</accession>
<dbReference type="PROSITE" id="PS50293">
    <property type="entry name" value="TPR_REGION"/>
    <property type="match status" value="1"/>
</dbReference>
<dbReference type="InterPro" id="IPR011990">
    <property type="entry name" value="TPR-like_helical_dom_sf"/>
</dbReference>
<protein>
    <submittedName>
        <fullName evidence="2">Tetratricopeptide repeat protein</fullName>
    </submittedName>
</protein>
<dbReference type="RefSeq" id="WP_190461442.1">
    <property type="nucleotide sequence ID" value="NZ_JACJPW010000003.1"/>
</dbReference>
<dbReference type="EMBL" id="JACJPW010000003">
    <property type="protein sequence ID" value="MBD2179838.1"/>
    <property type="molecule type" value="Genomic_DNA"/>
</dbReference>
<comment type="caution">
    <text evidence="2">The sequence shown here is derived from an EMBL/GenBank/DDBJ whole genome shotgun (WGS) entry which is preliminary data.</text>
</comment>
<keyword evidence="3" id="KW-1185">Reference proteome</keyword>
<dbReference type="Proteomes" id="UP000641646">
    <property type="component" value="Unassembled WGS sequence"/>
</dbReference>
<sequence>MAACQEQANALDKQGDTYRRLGKYQQAIECYRQVLEIKREMGDRPGIAFCLQKLWLCNVWLQNDEEAFFCFMQLQEIHREMSASIEEIDFYF</sequence>
<dbReference type="Gene3D" id="1.25.40.10">
    <property type="entry name" value="Tetratricopeptide repeat domain"/>
    <property type="match status" value="1"/>
</dbReference>
<dbReference type="SMART" id="SM00028">
    <property type="entry name" value="TPR"/>
    <property type="match status" value="1"/>
</dbReference>
<gene>
    <name evidence="2" type="ORF">H6G03_01715</name>
</gene>
<dbReference type="PROSITE" id="PS50005">
    <property type="entry name" value="TPR"/>
    <property type="match status" value="1"/>
</dbReference>
<evidence type="ECO:0000256" key="1">
    <source>
        <dbReference type="PROSITE-ProRule" id="PRU00339"/>
    </source>
</evidence>
<name>A0A926VAL1_9CYAN</name>